<protein>
    <submittedName>
        <fullName evidence="6">Histone domain-containing protein</fullName>
    </submittedName>
</protein>
<dbReference type="OrthoDB" id="420022at2759"/>
<dbReference type="InterPro" id="IPR007125">
    <property type="entry name" value="H2A/H2B/H3"/>
</dbReference>
<accession>A0A3P7ZFI0</accession>
<evidence type="ECO:0000256" key="1">
    <source>
        <dbReference type="ARBA" id="ARBA00010343"/>
    </source>
</evidence>
<feature type="region of interest" description="Disordered" evidence="2">
    <location>
        <begin position="144"/>
        <end position="211"/>
    </location>
</feature>
<feature type="compositionally biased region" description="Polar residues" evidence="2">
    <location>
        <begin position="21"/>
        <end position="33"/>
    </location>
</feature>
<organism evidence="4">
    <name type="scientific">Heligmosomoides polygyrus</name>
    <name type="common">Parasitic roundworm</name>
    <dbReference type="NCBI Taxonomy" id="6339"/>
    <lineage>
        <taxon>Eukaryota</taxon>
        <taxon>Metazoa</taxon>
        <taxon>Ecdysozoa</taxon>
        <taxon>Nematoda</taxon>
        <taxon>Chromadorea</taxon>
        <taxon>Rhabditida</taxon>
        <taxon>Rhabditina</taxon>
        <taxon>Rhabditomorpha</taxon>
        <taxon>Strongyloidea</taxon>
        <taxon>Heligmosomidae</taxon>
        <taxon>Heligmosomoides</taxon>
    </lineage>
</organism>
<dbReference type="PANTHER" id="PTHR11426">
    <property type="entry name" value="HISTONE H3"/>
    <property type="match status" value="1"/>
</dbReference>
<dbReference type="GO" id="GO:0003677">
    <property type="term" value="F:DNA binding"/>
    <property type="evidence" value="ECO:0007669"/>
    <property type="project" value="InterPro"/>
</dbReference>
<feature type="compositionally biased region" description="Basic and acidic residues" evidence="2">
    <location>
        <begin position="144"/>
        <end position="163"/>
    </location>
</feature>
<evidence type="ECO:0000259" key="3">
    <source>
        <dbReference type="Pfam" id="PF00125"/>
    </source>
</evidence>
<sequence>MAEEPSFARPLDNRSRRNETAENSNGFSRTYQGRNEYMTDDQGYSAYSMGSRQREHRENTVPSSRLYDSRDEYMKDDRHYSRQEKPRNIRDPERIPFQNRQVNEMRDPSSVLESPRDSSAPSDFMIHRGSSDTIPMARQMVDMSERNRSVVDRSLPKAKDVRARQMLQSTSSALQRSRGATMDRGDASSVASSSRRSGGVPRFARTPKQRRNPGVKALLEIRRLQKSVNMLIPKIGLQRVVREVVGELFPNEGYRFTKTALEALQEGAEAALIQAFGDARLCAQHAKRVTVMPRDIQLVRNLQNW</sequence>
<dbReference type="InterPro" id="IPR000164">
    <property type="entry name" value="Histone_H3/CENP-A"/>
</dbReference>
<dbReference type="AlphaFoldDB" id="A0A3P7ZFI0"/>
<feature type="region of interest" description="Disordered" evidence="2">
    <location>
        <begin position="1"/>
        <end position="129"/>
    </location>
</feature>
<name>A0A3P7ZFI0_HELPZ</name>
<dbReference type="EMBL" id="UZAH01027147">
    <property type="protein sequence ID" value="VDO89029.1"/>
    <property type="molecule type" value="Genomic_DNA"/>
</dbReference>
<evidence type="ECO:0000313" key="5">
    <source>
        <dbReference type="Proteomes" id="UP000050761"/>
    </source>
</evidence>
<dbReference type="SUPFAM" id="SSF47113">
    <property type="entry name" value="Histone-fold"/>
    <property type="match status" value="1"/>
</dbReference>
<feature type="compositionally biased region" description="Polar residues" evidence="2">
    <location>
        <begin position="166"/>
        <end position="175"/>
    </location>
</feature>
<feature type="compositionally biased region" description="Basic and acidic residues" evidence="2">
    <location>
        <begin position="11"/>
        <end position="20"/>
    </location>
</feature>
<feature type="compositionally biased region" description="Basic and acidic residues" evidence="2">
    <location>
        <begin position="67"/>
        <end position="94"/>
    </location>
</feature>
<dbReference type="CDD" id="cd22911">
    <property type="entry name" value="HFD_H3"/>
    <property type="match status" value="1"/>
</dbReference>
<dbReference type="WBParaSite" id="HPBE_0001155401-mRNA-1">
    <property type="protein sequence ID" value="HPBE_0001155401-mRNA-1"/>
    <property type="gene ID" value="HPBE_0001155401"/>
</dbReference>
<evidence type="ECO:0000313" key="4">
    <source>
        <dbReference type="EMBL" id="VDO89029.1"/>
    </source>
</evidence>
<dbReference type="SMART" id="SM00428">
    <property type="entry name" value="H3"/>
    <property type="match status" value="1"/>
</dbReference>
<dbReference type="GO" id="GO:0030527">
    <property type="term" value="F:structural constituent of chromatin"/>
    <property type="evidence" value="ECO:0007669"/>
    <property type="project" value="InterPro"/>
</dbReference>
<dbReference type="GO" id="GO:0000786">
    <property type="term" value="C:nucleosome"/>
    <property type="evidence" value="ECO:0007669"/>
    <property type="project" value="InterPro"/>
</dbReference>
<reference evidence="6" key="2">
    <citation type="submission" date="2019-09" db="UniProtKB">
        <authorList>
            <consortium name="WormBaseParasite"/>
        </authorList>
    </citation>
    <scope>IDENTIFICATION</scope>
</reference>
<feature type="domain" description="Core Histone H2A/H2B/H3" evidence="3">
    <location>
        <begin position="213"/>
        <end position="301"/>
    </location>
</feature>
<dbReference type="GO" id="GO:0046982">
    <property type="term" value="F:protein heterodimerization activity"/>
    <property type="evidence" value="ECO:0007669"/>
    <property type="project" value="InterPro"/>
</dbReference>
<reference evidence="4 5" key="1">
    <citation type="submission" date="2018-11" db="EMBL/GenBank/DDBJ databases">
        <authorList>
            <consortium name="Pathogen Informatics"/>
        </authorList>
    </citation>
    <scope>NUCLEOTIDE SEQUENCE [LARGE SCALE GENOMIC DNA]</scope>
</reference>
<comment type="similarity">
    <text evidence="1">Belongs to the histone H3 family.</text>
</comment>
<proteinExistence type="inferred from homology"/>
<evidence type="ECO:0000256" key="2">
    <source>
        <dbReference type="SAM" id="MobiDB-lite"/>
    </source>
</evidence>
<feature type="compositionally biased region" description="Low complexity" evidence="2">
    <location>
        <begin position="187"/>
        <end position="200"/>
    </location>
</feature>
<gene>
    <name evidence="4" type="ORF">HPBE_LOCUS11555</name>
</gene>
<dbReference type="Pfam" id="PF00125">
    <property type="entry name" value="Histone"/>
    <property type="match status" value="1"/>
</dbReference>
<evidence type="ECO:0000313" key="6">
    <source>
        <dbReference type="WBParaSite" id="HPBE_0001155401-mRNA-1"/>
    </source>
</evidence>
<dbReference type="InterPro" id="IPR009072">
    <property type="entry name" value="Histone-fold"/>
</dbReference>
<dbReference type="Gene3D" id="1.10.20.10">
    <property type="entry name" value="Histone, subunit A"/>
    <property type="match status" value="1"/>
</dbReference>
<keyword evidence="5" id="KW-1185">Reference proteome</keyword>
<dbReference type="Proteomes" id="UP000050761">
    <property type="component" value="Unassembled WGS sequence"/>
</dbReference>